<feature type="site" description="Important for catalysis" evidence="7">
    <location>
        <position position="165"/>
    </location>
</feature>
<reference evidence="10 11" key="1">
    <citation type="journal article" date="2018" name="Elife">
        <title>Discovery and characterization of a prevalent human gut bacterial enzyme sufficient for the inactivation of a family of plant toxins.</title>
        <authorList>
            <person name="Koppel N."/>
            <person name="Bisanz J.E."/>
            <person name="Pandelia M.E."/>
            <person name="Turnbaugh P.J."/>
            <person name="Balskus E.P."/>
        </authorList>
    </citation>
    <scope>NUCLEOTIDE SEQUENCE [LARGE SCALE GENOMIC DNA]</scope>
    <source>
        <strain evidence="11">anaerobia AP69FAA</strain>
    </source>
</reference>
<evidence type="ECO:0000256" key="1">
    <source>
        <dbReference type="ARBA" id="ARBA00006382"/>
    </source>
</evidence>
<evidence type="ECO:0000256" key="2">
    <source>
        <dbReference type="ARBA" id="ARBA00011643"/>
    </source>
</evidence>
<feature type="binding site" evidence="6">
    <location>
        <position position="383"/>
    </location>
    <ligand>
        <name>substrate</name>
    </ligand>
</feature>
<feature type="binding site" evidence="6">
    <location>
        <position position="113"/>
    </location>
    <ligand>
        <name>substrate</name>
    </ligand>
</feature>
<dbReference type="FunFam" id="1.10.285.10:FF:000001">
    <property type="entry name" value="Glutamate dehydrogenase"/>
    <property type="match status" value="1"/>
</dbReference>
<feature type="binding site" evidence="6">
    <location>
        <position position="208"/>
    </location>
    <ligand>
        <name>NAD(+)</name>
        <dbReference type="ChEBI" id="CHEBI:57540"/>
    </ligand>
</feature>
<feature type="active site" description="Proton donor" evidence="5">
    <location>
        <position position="125"/>
    </location>
</feature>
<dbReference type="InterPro" id="IPR033524">
    <property type="entry name" value="Glu/Leu/Phe/Val_DH_AS"/>
</dbReference>
<dbReference type="InterPro" id="IPR036291">
    <property type="entry name" value="NAD(P)-bd_dom_sf"/>
</dbReference>
<evidence type="ECO:0000313" key="11">
    <source>
        <dbReference type="Proteomes" id="UP000253792"/>
    </source>
</evidence>
<proteinExistence type="inferred from homology"/>
<dbReference type="PIRSF" id="PIRSF000185">
    <property type="entry name" value="Glu_DH"/>
    <property type="match status" value="1"/>
</dbReference>
<dbReference type="GO" id="GO:0005829">
    <property type="term" value="C:cytosol"/>
    <property type="evidence" value="ECO:0007669"/>
    <property type="project" value="TreeGrafter"/>
</dbReference>
<dbReference type="InterPro" id="IPR033922">
    <property type="entry name" value="NAD_bind_Glu_DH"/>
</dbReference>
<dbReference type="GO" id="GO:0000166">
    <property type="term" value="F:nucleotide binding"/>
    <property type="evidence" value="ECO:0007669"/>
    <property type="project" value="UniProtKB-KW"/>
</dbReference>
<dbReference type="Gene3D" id="3.40.50.10860">
    <property type="entry name" value="Leucine Dehydrogenase, chain A, domain 1"/>
    <property type="match status" value="1"/>
</dbReference>
<keyword evidence="6" id="KW-0520">NAD</keyword>
<evidence type="ECO:0000313" key="10">
    <source>
        <dbReference type="EMBL" id="RDB54383.1"/>
    </source>
</evidence>
<evidence type="ECO:0000256" key="8">
    <source>
        <dbReference type="RuleBase" id="RU004417"/>
    </source>
</evidence>
<sequence length="451" mass="49251">MTYAERIIEQVKAKNAEQPEFIQAATEILGTLQPALDAHPEFEEAALLERIIEPERIIQFRVPWVDDSGKVQVNRGFRVEYNSAIGPYKGGLRFNPTVTLGMLKFLGFEQIFKNALTTLPMGGGKGGSDFDPKGKSNNEIMRFCQSFIDELYRHIGPNTDVPAGDLGVGGREVGYMFGQYKRLRNEWTGVLTGKGLSFGGSLARTEATGYGLVYFVDEYLKSNGDSFEGKNVVVHGSGNVAIYAVQKVSQLGGKVLACSDTKGWVEDPDGIDYQVLEHVYNKKRSGHDKGVSLAMYVDERPNATWHEGDGRGVWQLPCDIALPCARENTLHLDDAKALVANGCKVVGEGANMPTTLDATEYLQENGVAFMPGKAANAGGVLVSGLEMSQNAEHLSWTFEEVDGKLEQLMRGMFHNVDDTAKKYGHEGNFVMGANIAGFLKVADAMMTQGIV</sequence>
<dbReference type="NCBIfam" id="NF006929">
    <property type="entry name" value="PRK09414.1"/>
    <property type="match status" value="1"/>
</dbReference>
<dbReference type="AlphaFoldDB" id="A0A369L2E3"/>
<evidence type="ECO:0000256" key="3">
    <source>
        <dbReference type="ARBA" id="ARBA00023002"/>
    </source>
</evidence>
<feature type="binding site" evidence="6">
    <location>
        <position position="239"/>
    </location>
    <ligand>
        <name>NAD(+)</name>
        <dbReference type="ChEBI" id="CHEBI:57540"/>
    </ligand>
</feature>
<dbReference type="RefSeq" id="WP_114621220.1">
    <property type="nucleotide sequence ID" value="NZ_PPTP01000010.1"/>
</dbReference>
<accession>A0A369L2E3</accession>
<dbReference type="FunFam" id="3.40.50.10860:FF:000002">
    <property type="entry name" value="Glutamate dehydrogenase"/>
    <property type="match status" value="1"/>
</dbReference>
<dbReference type="GO" id="GO:0006537">
    <property type="term" value="P:glutamate biosynthetic process"/>
    <property type="evidence" value="ECO:0007669"/>
    <property type="project" value="TreeGrafter"/>
</dbReference>
<dbReference type="FunFam" id="3.40.50.720:FF:000030">
    <property type="entry name" value="Glutamate dehydrogenase"/>
    <property type="match status" value="1"/>
</dbReference>
<comment type="subunit">
    <text evidence="2">Homohexamer.</text>
</comment>
<gene>
    <name evidence="10" type="ORF">C1880_09255</name>
</gene>
<dbReference type="InterPro" id="IPR006096">
    <property type="entry name" value="Glu/Leu/Phe/Val/Trp_DH_C"/>
</dbReference>
<dbReference type="Gene3D" id="3.40.50.720">
    <property type="entry name" value="NAD(P)-binding Rossmann-like Domain"/>
    <property type="match status" value="1"/>
</dbReference>
<dbReference type="PRINTS" id="PR00082">
    <property type="entry name" value="GLFDHDRGNASE"/>
</dbReference>
<comment type="similarity">
    <text evidence="1 4 8">Belongs to the Glu/Leu/Phe/Val dehydrogenases family.</text>
</comment>
<dbReference type="PROSITE" id="PS00074">
    <property type="entry name" value="GLFV_DEHYDROGENASE"/>
    <property type="match status" value="1"/>
</dbReference>
<dbReference type="STRING" id="1034345.GCA_000236865_00273"/>
<dbReference type="Gene3D" id="1.10.285.10">
    <property type="entry name" value="Glutamate Dehydrogenase, chain A, domain 3"/>
    <property type="match status" value="2"/>
</dbReference>
<dbReference type="PANTHER" id="PTHR43571:SF1">
    <property type="entry name" value="NADP-SPECIFIC GLUTAMATE DEHYDROGENASE 1-RELATED"/>
    <property type="match status" value="1"/>
</dbReference>
<dbReference type="SUPFAM" id="SSF51735">
    <property type="entry name" value="NAD(P)-binding Rossmann-fold domains"/>
    <property type="match status" value="1"/>
</dbReference>
<dbReference type="Proteomes" id="UP000253792">
    <property type="component" value="Unassembled WGS sequence"/>
</dbReference>
<feature type="binding site" evidence="6">
    <location>
        <position position="89"/>
    </location>
    <ligand>
        <name>substrate</name>
    </ligand>
</feature>
<dbReference type="InterPro" id="IPR050724">
    <property type="entry name" value="Glu_Leu_Phe_Val_DH"/>
</dbReference>
<organism evidence="10 11">
    <name type="scientific">Senegalimassilia anaerobia</name>
    <dbReference type="NCBI Taxonomy" id="1473216"/>
    <lineage>
        <taxon>Bacteria</taxon>
        <taxon>Bacillati</taxon>
        <taxon>Actinomycetota</taxon>
        <taxon>Coriobacteriia</taxon>
        <taxon>Coriobacteriales</taxon>
        <taxon>Coriobacteriaceae</taxon>
        <taxon>Senegalimassilia</taxon>
    </lineage>
</organism>
<dbReference type="Pfam" id="PF00208">
    <property type="entry name" value="ELFV_dehydrog"/>
    <property type="match status" value="1"/>
</dbReference>
<feature type="domain" description="Glutamate/phenylalanine/leucine/valine/L-tryptophan dehydrogenase C-terminal" evidence="9">
    <location>
        <begin position="201"/>
        <end position="449"/>
    </location>
</feature>
<feature type="binding site" evidence="6">
    <location>
        <position position="110"/>
    </location>
    <ligand>
        <name>substrate</name>
    </ligand>
</feature>
<dbReference type="OrthoDB" id="9803297at2"/>
<dbReference type="SUPFAM" id="SSF53223">
    <property type="entry name" value="Aminoacid dehydrogenase-like, N-terminal domain"/>
    <property type="match status" value="1"/>
</dbReference>
<keyword evidence="6" id="KW-0547">Nucleotide-binding</keyword>
<dbReference type="InterPro" id="IPR006095">
    <property type="entry name" value="Glu/Leu/Phe/Val/Trp_DH"/>
</dbReference>
<feature type="binding site" evidence="6">
    <location>
        <position position="164"/>
    </location>
    <ligand>
        <name>substrate</name>
    </ligand>
</feature>
<dbReference type="InterPro" id="IPR046346">
    <property type="entry name" value="Aminoacid_DH-like_N_sf"/>
</dbReference>
<dbReference type="InterPro" id="IPR014362">
    <property type="entry name" value="Glu_DH"/>
</dbReference>
<evidence type="ECO:0000256" key="4">
    <source>
        <dbReference type="PIRNR" id="PIRNR000185"/>
    </source>
</evidence>
<comment type="caution">
    <text evidence="10">The sequence shown here is derived from an EMBL/GenBank/DDBJ whole genome shotgun (WGS) entry which is preliminary data.</text>
</comment>
<dbReference type="SMART" id="SM00839">
    <property type="entry name" value="ELFV_dehydrog"/>
    <property type="match status" value="1"/>
</dbReference>
<dbReference type="Pfam" id="PF02812">
    <property type="entry name" value="ELFV_dehydrog_N"/>
    <property type="match status" value="1"/>
</dbReference>
<evidence type="ECO:0000256" key="5">
    <source>
        <dbReference type="PIRSR" id="PIRSR000185-1"/>
    </source>
</evidence>
<evidence type="ECO:0000259" key="9">
    <source>
        <dbReference type="SMART" id="SM00839"/>
    </source>
</evidence>
<dbReference type="CDD" id="cd05313">
    <property type="entry name" value="NAD_bind_2_Glu_DH"/>
    <property type="match status" value="1"/>
</dbReference>
<dbReference type="GO" id="GO:0004354">
    <property type="term" value="F:glutamate dehydrogenase (NADP+) activity"/>
    <property type="evidence" value="ECO:0007669"/>
    <property type="project" value="TreeGrafter"/>
</dbReference>
<evidence type="ECO:0000256" key="6">
    <source>
        <dbReference type="PIRSR" id="PIRSR000185-2"/>
    </source>
</evidence>
<dbReference type="PANTHER" id="PTHR43571">
    <property type="entry name" value="NADP-SPECIFIC GLUTAMATE DEHYDROGENASE 1-RELATED"/>
    <property type="match status" value="1"/>
</dbReference>
<protein>
    <recommendedName>
        <fullName evidence="4">Glutamate dehydrogenase</fullName>
    </recommendedName>
</protein>
<evidence type="ECO:0000256" key="7">
    <source>
        <dbReference type="PIRSR" id="PIRSR000185-3"/>
    </source>
</evidence>
<name>A0A369L2E3_9ACTN</name>
<keyword evidence="3 4" id="KW-0560">Oxidoreductase</keyword>
<keyword evidence="11" id="KW-1185">Reference proteome</keyword>
<dbReference type="InterPro" id="IPR006097">
    <property type="entry name" value="Glu/Leu/Phe/Val/Trp_DH_dimer"/>
</dbReference>
<dbReference type="EMBL" id="PPTP01000010">
    <property type="protein sequence ID" value="RDB54383.1"/>
    <property type="molecule type" value="Genomic_DNA"/>
</dbReference>